<dbReference type="PROSITE" id="PS50003">
    <property type="entry name" value="PH_DOMAIN"/>
    <property type="match status" value="1"/>
</dbReference>
<accession>A0ABQ9FTQ0</accession>
<dbReference type="PANTHER" id="PTHR21426:SF12">
    <property type="entry name" value="EXOCYST COMPLEX COMPONENT 8"/>
    <property type="match status" value="1"/>
</dbReference>
<evidence type="ECO:0000256" key="6">
    <source>
        <dbReference type="ARBA" id="ARBA00022448"/>
    </source>
</evidence>
<keyword evidence="8" id="KW-0653">Protein transport</keyword>
<dbReference type="PANTHER" id="PTHR21426">
    <property type="entry name" value="EXOCYST COMPLEX COMPONENT 8"/>
    <property type="match status" value="1"/>
</dbReference>
<dbReference type="InterPro" id="IPR032403">
    <property type="entry name" value="Exo84_C"/>
</dbReference>
<proteinExistence type="inferred from homology"/>
<protein>
    <recommendedName>
        <fullName evidence="5">Exocyst complex component 8</fullName>
    </recommendedName>
</protein>
<keyword evidence="11" id="KW-1185">Reference proteome</keyword>
<evidence type="ECO:0000256" key="3">
    <source>
        <dbReference type="ARBA" id="ARBA00004624"/>
    </source>
</evidence>
<dbReference type="Proteomes" id="UP001217089">
    <property type="component" value="Unassembled WGS sequence"/>
</dbReference>
<feature type="domain" description="PH" evidence="9">
    <location>
        <begin position="116"/>
        <end position="218"/>
    </location>
</feature>
<evidence type="ECO:0000256" key="1">
    <source>
        <dbReference type="ARBA" id="ARBA00002660"/>
    </source>
</evidence>
<evidence type="ECO:0000313" key="11">
    <source>
        <dbReference type="Proteomes" id="UP001217089"/>
    </source>
</evidence>
<evidence type="ECO:0000256" key="8">
    <source>
        <dbReference type="ARBA" id="ARBA00022927"/>
    </source>
</evidence>
<evidence type="ECO:0000313" key="10">
    <source>
        <dbReference type="EMBL" id="KAJ8320634.1"/>
    </source>
</evidence>
<dbReference type="InterPro" id="IPR001849">
    <property type="entry name" value="PH_domain"/>
</dbReference>
<dbReference type="CDD" id="cd01226">
    <property type="entry name" value="PH_RalBD_exo84"/>
    <property type="match status" value="1"/>
</dbReference>
<dbReference type="SUPFAM" id="SSF50729">
    <property type="entry name" value="PH domain-like"/>
    <property type="match status" value="1"/>
</dbReference>
<dbReference type="Pfam" id="PF08700">
    <property type="entry name" value="VPS51_Exo84_N"/>
    <property type="match status" value="1"/>
</dbReference>
<reference evidence="10 11" key="1">
    <citation type="submission" date="2022-12" db="EMBL/GenBank/DDBJ databases">
        <title>Chromosome-level genome of Tegillarca granosa.</title>
        <authorList>
            <person name="Kim J."/>
        </authorList>
    </citation>
    <scope>NUCLEOTIDE SEQUENCE [LARGE SCALE GENOMIC DNA]</scope>
    <source>
        <strain evidence="10">Teg-2019</strain>
        <tissue evidence="10">Adductor muscle</tissue>
    </source>
</reference>
<dbReference type="InterPro" id="IPR033961">
    <property type="entry name" value="Exo84"/>
</dbReference>
<organism evidence="10 11">
    <name type="scientific">Tegillarca granosa</name>
    <name type="common">Malaysian cockle</name>
    <name type="synonym">Anadara granosa</name>
    <dbReference type="NCBI Taxonomy" id="220873"/>
    <lineage>
        <taxon>Eukaryota</taxon>
        <taxon>Metazoa</taxon>
        <taxon>Spiralia</taxon>
        <taxon>Lophotrochozoa</taxon>
        <taxon>Mollusca</taxon>
        <taxon>Bivalvia</taxon>
        <taxon>Autobranchia</taxon>
        <taxon>Pteriomorphia</taxon>
        <taxon>Arcoida</taxon>
        <taxon>Arcoidea</taxon>
        <taxon>Arcidae</taxon>
        <taxon>Tegillarca</taxon>
    </lineage>
</organism>
<comment type="subcellular location">
    <subcellularLocation>
        <location evidence="3">Cell projection</location>
        <location evidence="3">Growth cone</location>
    </subcellularLocation>
    <subcellularLocation>
        <location evidence="2">Cytoplasm</location>
        <location evidence="2">Perinuclear region</location>
    </subcellularLocation>
</comment>
<dbReference type="Pfam" id="PF25345">
    <property type="entry name" value="PH_EXO84"/>
    <property type="match status" value="1"/>
</dbReference>
<comment type="caution">
    <text evidence="10">The sequence shown here is derived from an EMBL/GenBank/DDBJ whole genome shotgun (WGS) entry which is preliminary data.</text>
</comment>
<dbReference type="InterPro" id="IPR042560">
    <property type="entry name" value="Exo84_C_2"/>
</dbReference>
<evidence type="ECO:0000256" key="2">
    <source>
        <dbReference type="ARBA" id="ARBA00004556"/>
    </source>
</evidence>
<dbReference type="InterPro" id="IPR042561">
    <property type="entry name" value="Exo84_C_1"/>
</dbReference>
<comment type="function">
    <text evidence="1">Component of the exocyst complex involved in the docking of exocytic vesicles with fusion sites on the plasma membrane.</text>
</comment>
<dbReference type="InterPro" id="IPR016159">
    <property type="entry name" value="Cullin_repeat-like_dom_sf"/>
</dbReference>
<keyword evidence="6" id="KW-0813">Transport</keyword>
<dbReference type="Gene3D" id="1.20.58.1210">
    <property type="entry name" value="Exo84p, N-terminal helical domain"/>
    <property type="match status" value="1"/>
</dbReference>
<dbReference type="SUPFAM" id="SSF74788">
    <property type="entry name" value="Cullin repeat-like"/>
    <property type="match status" value="1"/>
</dbReference>
<gene>
    <name evidence="10" type="ORF">KUTeg_002221</name>
</gene>
<dbReference type="SMART" id="SM00233">
    <property type="entry name" value="PH"/>
    <property type="match status" value="1"/>
</dbReference>
<evidence type="ECO:0000256" key="4">
    <source>
        <dbReference type="ARBA" id="ARBA00007210"/>
    </source>
</evidence>
<sequence>MDVKMGDHGLARVLSKQGFDPGNFVSKLAQGEEEELLDMKQKVQILADETAHSLKKNVYKNYSQFIETAKEISTIVEEPKEEKEQENPEEETRKNLAFLLEKVEGCSSVTEVAGRQLIHNGDLVELDAESFTQIQRVHAFLLNDSLMIATWLPNRRGPVRYRFQGLYELDSLAVVNVRDAGPVKNAFKILMFPDSKMYQADSTKAKRQWLDILEESKKTKANHDKQKKEAAAKLLAEQQAAVIAVTPTEESNPFAEEDTSEQFSVIETDFLNADWLQELPEDLDMFIAQRNFEGAVDLVERVNEFLKDCPKVPAVKEFRVRIDHRVKQLTEGLMGELQVSPERSLRGGPRAARRAVTQLIRLGKSAQACDLFLKNRSAIIKYNIRQLKFEGATTVYIRRLCGVFFPSLSETGKEFVKAFQEHFGCMSAFVVWAQQELLAFVKTFHRQVFGGKSTLSVIVECVQIARQNCNELCVIGLDLSHAFDSMIVTDLERIILEHKDQCIEGIKYRAADDQWRPMNHLNDKDCKKFIEEMSLAGLDLQSFVYDNCFISLTMNTVQFSKACLCFTKDLLTVHTQEMNTLITDSIAQLFTAHVNFIKNSLLSPSLTEQHKFILKNAQYILETVMGIIESYYKEKKIVFPKELQKINGEYRKMKSRATSSS</sequence>
<dbReference type="Gene3D" id="1.20.58.1220">
    <property type="entry name" value="Exo84p, C-terminal helical domain"/>
    <property type="match status" value="1"/>
</dbReference>
<evidence type="ECO:0000256" key="7">
    <source>
        <dbReference type="ARBA" id="ARBA00022483"/>
    </source>
</evidence>
<keyword evidence="7" id="KW-0268">Exocytosis</keyword>
<dbReference type="EMBL" id="JARBDR010000141">
    <property type="protein sequence ID" value="KAJ8320634.1"/>
    <property type="molecule type" value="Genomic_DNA"/>
</dbReference>
<name>A0ABQ9FTQ0_TEGGR</name>
<comment type="similarity">
    <text evidence="4">Belongs to the EXO84 family.</text>
</comment>
<dbReference type="InterPro" id="IPR011993">
    <property type="entry name" value="PH-like_dom_sf"/>
</dbReference>
<dbReference type="Pfam" id="PF16528">
    <property type="entry name" value="Exo84_C"/>
    <property type="match status" value="1"/>
</dbReference>
<dbReference type="Gene3D" id="2.30.29.30">
    <property type="entry name" value="Pleckstrin-homology domain (PH domain)/Phosphotyrosine-binding domain (PTB)"/>
    <property type="match status" value="1"/>
</dbReference>
<evidence type="ECO:0000259" key="9">
    <source>
        <dbReference type="PROSITE" id="PS50003"/>
    </source>
</evidence>
<evidence type="ECO:0000256" key="5">
    <source>
        <dbReference type="ARBA" id="ARBA00017509"/>
    </source>
</evidence>